<dbReference type="EMBL" id="JANVFS010000076">
    <property type="protein sequence ID" value="KAJ4463293.1"/>
    <property type="molecule type" value="Genomic_DNA"/>
</dbReference>
<name>A0A9W9DC49_9AGAR</name>
<feature type="region of interest" description="Disordered" evidence="1">
    <location>
        <begin position="13"/>
        <end position="41"/>
    </location>
</feature>
<gene>
    <name evidence="2" type="ORF">C8J55DRAFT_494453</name>
</gene>
<evidence type="ECO:0000313" key="3">
    <source>
        <dbReference type="Proteomes" id="UP001150238"/>
    </source>
</evidence>
<protein>
    <submittedName>
        <fullName evidence="2">Uncharacterized protein</fullName>
    </submittedName>
</protein>
<dbReference type="GO" id="GO:0008270">
    <property type="term" value="F:zinc ion binding"/>
    <property type="evidence" value="ECO:0007669"/>
    <property type="project" value="InterPro"/>
</dbReference>
<proteinExistence type="predicted"/>
<comment type="caution">
    <text evidence="2">The sequence shown here is derived from an EMBL/GenBank/DDBJ whole genome shotgun (WGS) entry which is preliminary data.</text>
</comment>
<dbReference type="InterPro" id="IPR040204">
    <property type="entry name" value="UBR7"/>
</dbReference>
<dbReference type="PANTHER" id="PTHR13513:SF9">
    <property type="entry name" value="E3 UBIQUITIN-PROTEIN LIGASE UBR7-RELATED"/>
    <property type="match status" value="1"/>
</dbReference>
<evidence type="ECO:0000313" key="2">
    <source>
        <dbReference type="EMBL" id="KAJ4463293.1"/>
    </source>
</evidence>
<organism evidence="2 3">
    <name type="scientific">Lentinula lateritia</name>
    <dbReference type="NCBI Taxonomy" id="40482"/>
    <lineage>
        <taxon>Eukaryota</taxon>
        <taxon>Fungi</taxon>
        <taxon>Dikarya</taxon>
        <taxon>Basidiomycota</taxon>
        <taxon>Agaricomycotina</taxon>
        <taxon>Agaricomycetes</taxon>
        <taxon>Agaricomycetidae</taxon>
        <taxon>Agaricales</taxon>
        <taxon>Marasmiineae</taxon>
        <taxon>Omphalotaceae</taxon>
        <taxon>Lentinula</taxon>
    </lineage>
</organism>
<evidence type="ECO:0000256" key="1">
    <source>
        <dbReference type="SAM" id="MobiDB-lite"/>
    </source>
</evidence>
<dbReference type="GO" id="GO:0005737">
    <property type="term" value="C:cytoplasm"/>
    <property type="evidence" value="ECO:0007669"/>
    <property type="project" value="TreeGrafter"/>
</dbReference>
<accession>A0A9W9DC49</accession>
<dbReference type="PANTHER" id="PTHR13513">
    <property type="entry name" value="E3 UBIQUITIN-PROTEIN LIGASE UBR7"/>
    <property type="match status" value="1"/>
</dbReference>
<feature type="non-terminal residue" evidence="2">
    <location>
        <position position="1"/>
    </location>
</feature>
<reference evidence="2" key="2">
    <citation type="journal article" date="2023" name="Proc. Natl. Acad. Sci. U.S.A.">
        <title>A global phylogenomic analysis of the shiitake genus Lentinula.</title>
        <authorList>
            <person name="Sierra-Patev S."/>
            <person name="Min B."/>
            <person name="Naranjo-Ortiz M."/>
            <person name="Looney B."/>
            <person name="Konkel Z."/>
            <person name="Slot J.C."/>
            <person name="Sakamoto Y."/>
            <person name="Steenwyk J.L."/>
            <person name="Rokas A."/>
            <person name="Carro J."/>
            <person name="Camarero S."/>
            <person name="Ferreira P."/>
            <person name="Molpeceres G."/>
            <person name="Ruiz-Duenas F.J."/>
            <person name="Serrano A."/>
            <person name="Henrissat B."/>
            <person name="Drula E."/>
            <person name="Hughes K.W."/>
            <person name="Mata J.L."/>
            <person name="Ishikawa N.K."/>
            <person name="Vargas-Isla R."/>
            <person name="Ushijima S."/>
            <person name="Smith C.A."/>
            <person name="Donoghue J."/>
            <person name="Ahrendt S."/>
            <person name="Andreopoulos W."/>
            <person name="He G."/>
            <person name="LaButti K."/>
            <person name="Lipzen A."/>
            <person name="Ng V."/>
            <person name="Riley R."/>
            <person name="Sandor L."/>
            <person name="Barry K."/>
            <person name="Martinez A.T."/>
            <person name="Xiao Y."/>
            <person name="Gibbons J.G."/>
            <person name="Terashima K."/>
            <person name="Grigoriev I.V."/>
            <person name="Hibbett D."/>
        </authorList>
    </citation>
    <scope>NUCLEOTIDE SEQUENCE</scope>
    <source>
        <strain evidence="2">Sp2 HRB7682 ss15</strain>
    </source>
</reference>
<dbReference type="Proteomes" id="UP001150238">
    <property type="component" value="Unassembled WGS sequence"/>
</dbReference>
<dbReference type="AlphaFoldDB" id="A0A9W9DC49"/>
<sequence length="257" mass="28904">DWFHESCCNLRERPNSEYLPPENQDQNPNGDAASDASNELPPGLIGPGDYDAFVCGNCVLQMPLLQKYAGTRGCLIVTRDEPSCPWKVFQDLYADLTDSQEVSESSTRAAGQKRALSPTAIIFVDLASMTDPSFALSTGDIFLSESFRERWCQCPSCLLELEAHPYLSKEEETYEPPEDPDSALTLEELGMRALSRLPRERAIDGIQAFNAMSVRDDLVQYLRPFAQEGKVVNEADVRNFFDRLSEEKRASREYQVD</sequence>
<reference evidence="2" key="1">
    <citation type="submission" date="2022-08" db="EMBL/GenBank/DDBJ databases">
        <authorList>
            <consortium name="DOE Joint Genome Institute"/>
            <person name="Min B."/>
            <person name="Riley R."/>
            <person name="Sierra-Patev S."/>
            <person name="Naranjo-Ortiz M."/>
            <person name="Looney B."/>
            <person name="Konkel Z."/>
            <person name="Slot J.C."/>
            <person name="Sakamoto Y."/>
            <person name="Steenwyk J.L."/>
            <person name="Rokas A."/>
            <person name="Carro J."/>
            <person name="Camarero S."/>
            <person name="Ferreira P."/>
            <person name="Molpeceres G."/>
            <person name="Ruiz-Duenas F.J."/>
            <person name="Serrano A."/>
            <person name="Henrissat B."/>
            <person name="Drula E."/>
            <person name="Hughes K.W."/>
            <person name="Mata J.L."/>
            <person name="Ishikawa N.K."/>
            <person name="Vargas-Isla R."/>
            <person name="Ushijima S."/>
            <person name="Smith C.A."/>
            <person name="Ahrendt S."/>
            <person name="Andreopoulos W."/>
            <person name="He G."/>
            <person name="Labutti K."/>
            <person name="Lipzen A."/>
            <person name="Ng V."/>
            <person name="Sandor L."/>
            <person name="Barry K."/>
            <person name="Martinez A.T."/>
            <person name="Xiao Y."/>
            <person name="Gibbons J.G."/>
            <person name="Terashima K."/>
            <person name="Hibbett D.S."/>
            <person name="Grigoriev I.V."/>
        </authorList>
    </citation>
    <scope>NUCLEOTIDE SEQUENCE</scope>
    <source>
        <strain evidence="2">Sp2 HRB7682 ss15</strain>
    </source>
</reference>
<dbReference type="GO" id="GO:0061630">
    <property type="term" value="F:ubiquitin protein ligase activity"/>
    <property type="evidence" value="ECO:0007669"/>
    <property type="project" value="InterPro"/>
</dbReference>